<comment type="domain">
    <text evidence="8">The DHHC domain is required for palmitoyltransferase activity.</text>
</comment>
<dbReference type="SMART" id="SM00248">
    <property type="entry name" value="ANK"/>
    <property type="match status" value="5"/>
</dbReference>
<keyword evidence="3" id="KW-0677">Repeat</keyword>
<keyword evidence="8" id="KW-0012">Acyltransferase</keyword>
<feature type="transmembrane region" description="Helical" evidence="8">
    <location>
        <begin position="423"/>
        <end position="446"/>
    </location>
</feature>
<feature type="compositionally biased region" description="Basic and acidic residues" evidence="9">
    <location>
        <begin position="35"/>
        <end position="47"/>
    </location>
</feature>
<feature type="compositionally biased region" description="Basic and acidic residues" evidence="9">
    <location>
        <begin position="1"/>
        <end position="27"/>
    </location>
</feature>
<feature type="repeat" description="ANK" evidence="7">
    <location>
        <begin position="87"/>
        <end position="119"/>
    </location>
</feature>
<dbReference type="AlphaFoldDB" id="A0A7S3DJE5"/>
<evidence type="ECO:0000256" key="4">
    <source>
        <dbReference type="ARBA" id="ARBA00022989"/>
    </source>
</evidence>
<protein>
    <recommendedName>
        <fullName evidence="8">Palmitoyltransferase</fullName>
        <ecNumber evidence="8">2.3.1.225</ecNumber>
    </recommendedName>
</protein>
<dbReference type="EC" id="2.3.1.225" evidence="8"/>
<feature type="domain" description="Palmitoyltransferase DHHC" evidence="10">
    <location>
        <begin position="376"/>
        <end position="501"/>
    </location>
</feature>
<evidence type="ECO:0000256" key="7">
    <source>
        <dbReference type="PROSITE-ProRule" id="PRU00023"/>
    </source>
</evidence>
<keyword evidence="5 7" id="KW-0040">ANK repeat</keyword>
<dbReference type="GO" id="GO:0019706">
    <property type="term" value="F:protein-cysteine S-palmitoyltransferase activity"/>
    <property type="evidence" value="ECO:0007669"/>
    <property type="project" value="UniProtKB-EC"/>
</dbReference>
<feature type="transmembrane region" description="Helical" evidence="8">
    <location>
        <begin position="328"/>
        <end position="346"/>
    </location>
</feature>
<comment type="similarity">
    <text evidence="8">Belongs to the DHHC palmitoyltransferase family.</text>
</comment>
<dbReference type="Pfam" id="PF12796">
    <property type="entry name" value="Ank_2"/>
    <property type="match status" value="2"/>
</dbReference>
<evidence type="ECO:0000256" key="5">
    <source>
        <dbReference type="ARBA" id="ARBA00023043"/>
    </source>
</evidence>
<evidence type="ECO:0000256" key="3">
    <source>
        <dbReference type="ARBA" id="ARBA00022737"/>
    </source>
</evidence>
<feature type="region of interest" description="Disordered" evidence="9">
    <location>
        <begin position="1"/>
        <end position="47"/>
    </location>
</feature>
<dbReference type="Gene3D" id="1.25.40.20">
    <property type="entry name" value="Ankyrin repeat-containing domain"/>
    <property type="match status" value="1"/>
</dbReference>
<feature type="repeat" description="ANK" evidence="7">
    <location>
        <begin position="153"/>
        <end position="185"/>
    </location>
</feature>
<keyword evidence="8" id="KW-0808">Transferase</keyword>
<dbReference type="PANTHER" id="PTHR24161">
    <property type="entry name" value="ANK_REP_REGION DOMAIN-CONTAINING PROTEIN-RELATED"/>
    <property type="match status" value="1"/>
</dbReference>
<dbReference type="Pfam" id="PF01529">
    <property type="entry name" value="DHHC"/>
    <property type="match status" value="1"/>
</dbReference>
<dbReference type="InterPro" id="IPR001594">
    <property type="entry name" value="Palmitoyltrfase_DHHC"/>
</dbReference>
<gene>
    <name evidence="11" type="ORF">PBIL07802_LOCUS22037</name>
</gene>
<organism evidence="11">
    <name type="scientific">Palpitomonas bilix</name>
    <dbReference type="NCBI Taxonomy" id="652834"/>
    <lineage>
        <taxon>Eukaryota</taxon>
        <taxon>Eukaryota incertae sedis</taxon>
    </lineage>
</organism>
<dbReference type="PROSITE" id="PS50297">
    <property type="entry name" value="ANK_REP_REGION"/>
    <property type="match status" value="1"/>
</dbReference>
<evidence type="ECO:0000313" key="11">
    <source>
        <dbReference type="EMBL" id="CAE0259765.1"/>
    </source>
</evidence>
<evidence type="ECO:0000259" key="10">
    <source>
        <dbReference type="Pfam" id="PF01529"/>
    </source>
</evidence>
<feature type="repeat" description="ANK" evidence="7">
    <location>
        <begin position="224"/>
        <end position="256"/>
    </location>
</feature>
<dbReference type="PROSITE" id="PS50216">
    <property type="entry name" value="DHHC"/>
    <property type="match status" value="1"/>
</dbReference>
<evidence type="ECO:0000256" key="8">
    <source>
        <dbReference type="RuleBase" id="RU079119"/>
    </source>
</evidence>
<evidence type="ECO:0000256" key="1">
    <source>
        <dbReference type="ARBA" id="ARBA00004141"/>
    </source>
</evidence>
<evidence type="ECO:0000256" key="9">
    <source>
        <dbReference type="SAM" id="MobiDB-lite"/>
    </source>
</evidence>
<feature type="transmembrane region" description="Helical" evidence="8">
    <location>
        <begin position="458"/>
        <end position="483"/>
    </location>
</feature>
<comment type="catalytic activity">
    <reaction evidence="8">
        <text>L-cysteinyl-[protein] + hexadecanoyl-CoA = S-hexadecanoyl-L-cysteinyl-[protein] + CoA</text>
        <dbReference type="Rhea" id="RHEA:36683"/>
        <dbReference type="Rhea" id="RHEA-COMP:10131"/>
        <dbReference type="Rhea" id="RHEA-COMP:11032"/>
        <dbReference type="ChEBI" id="CHEBI:29950"/>
        <dbReference type="ChEBI" id="CHEBI:57287"/>
        <dbReference type="ChEBI" id="CHEBI:57379"/>
        <dbReference type="ChEBI" id="CHEBI:74151"/>
        <dbReference type="EC" id="2.3.1.225"/>
    </reaction>
</comment>
<feature type="transmembrane region" description="Helical" evidence="8">
    <location>
        <begin position="302"/>
        <end position="321"/>
    </location>
</feature>
<feature type="repeat" description="ANK" evidence="7">
    <location>
        <begin position="120"/>
        <end position="152"/>
    </location>
</feature>
<dbReference type="EMBL" id="HBIB01033945">
    <property type="protein sequence ID" value="CAE0259765.1"/>
    <property type="molecule type" value="Transcribed_RNA"/>
</dbReference>
<keyword evidence="4 8" id="KW-1133">Transmembrane helix</keyword>
<accession>A0A7S3DJE5</accession>
<evidence type="ECO:0000256" key="2">
    <source>
        <dbReference type="ARBA" id="ARBA00022692"/>
    </source>
</evidence>
<dbReference type="InterPro" id="IPR002110">
    <property type="entry name" value="Ankyrin_rpt"/>
</dbReference>
<proteinExistence type="inferred from homology"/>
<dbReference type="PROSITE" id="PS50088">
    <property type="entry name" value="ANK_REPEAT"/>
    <property type="match status" value="5"/>
</dbReference>
<dbReference type="InterPro" id="IPR036770">
    <property type="entry name" value="Ankyrin_rpt-contain_sf"/>
</dbReference>
<keyword evidence="2 8" id="KW-0812">Transmembrane</keyword>
<sequence length="562" mass="63579">MRREEEEVKIKRGRDEMVIDIDKPSKSEEEEDGEERERQREEAEKDGLDIELRDDRNIFAITRKNLTELAISKIESGEEAAAQLDSKGNSLLHWAAMLNSPALITSLCARGAQIEGTDMNGMTPLHWAAHDGKLSCCVELLHFGASINSIDKHGFTPLSRACQRNHLPVVKLLSHFGGEMHRSAGPSFTPLHWAAHNDHKEVVAFLMRGTPTLAAVDPNEKSSDGNTALHIAAKKKNHLAFVSLAGYGADTTIPNKEGKYCDDILKEEGDKEFAMLVRAGRAVQKYGRNIFVGYTDLPTPAFYYYNLFFSTLPLLLLFYIIPRYPSNLLLALFTAVGSIGCDVFLVKAARAEPGLIKAGVVTLLEIRSLLIRNRLQSDVCMTCRGWRPLRSKHSRQMNRCVAKFDHYCPWIYNDVGYNNHRYFLLYLLFQIIGLVSFQLILAPYVFSSVKGGDYRSLFTSNLVFFVLFLHYCFFTLFIGLLAATHSTYCLTNFTSNESVNWHRYEHFKGADGSYNNPFSMGMLRNAMEFFHLTPTPADYVDVRSATKRVDESEKWSPTAIYM</sequence>
<comment type="subcellular location">
    <subcellularLocation>
        <location evidence="1">Membrane</location>
        <topology evidence="1">Multi-pass membrane protein</topology>
    </subcellularLocation>
</comment>
<name>A0A7S3DJE5_9EUKA</name>
<reference evidence="11" key="1">
    <citation type="submission" date="2021-01" db="EMBL/GenBank/DDBJ databases">
        <authorList>
            <person name="Corre E."/>
            <person name="Pelletier E."/>
            <person name="Niang G."/>
            <person name="Scheremetjew M."/>
            <person name="Finn R."/>
            <person name="Kale V."/>
            <person name="Holt S."/>
            <person name="Cochrane G."/>
            <person name="Meng A."/>
            <person name="Brown T."/>
            <person name="Cohen L."/>
        </authorList>
    </citation>
    <scope>NUCLEOTIDE SEQUENCE</scope>
    <source>
        <strain evidence="11">NIES-2562</strain>
    </source>
</reference>
<dbReference type="PANTHER" id="PTHR24161:SF85">
    <property type="entry name" value="PALMITOYLTRANSFERASE HIP14"/>
    <property type="match status" value="1"/>
</dbReference>
<dbReference type="GO" id="GO:0016020">
    <property type="term" value="C:membrane"/>
    <property type="evidence" value="ECO:0007669"/>
    <property type="project" value="UniProtKB-SubCell"/>
</dbReference>
<dbReference type="SUPFAM" id="SSF48403">
    <property type="entry name" value="Ankyrin repeat"/>
    <property type="match status" value="1"/>
</dbReference>
<evidence type="ECO:0000256" key="6">
    <source>
        <dbReference type="ARBA" id="ARBA00023136"/>
    </source>
</evidence>
<keyword evidence="6 8" id="KW-0472">Membrane</keyword>
<feature type="repeat" description="ANK" evidence="7">
    <location>
        <begin position="186"/>
        <end position="218"/>
    </location>
</feature>